<dbReference type="EMBL" id="AE010299">
    <property type="protein sequence ID" value="AAM07557.1"/>
    <property type="molecule type" value="Genomic_DNA"/>
</dbReference>
<accession>Q8TIE1</accession>
<sequence length="131" mass="15489">MEFLLSWELDSPLNAPPIRKVTQVKVAQGLCKLNLLNIRLLNFYVHCFFERLLIRYGNFQDSVGIGCSSFFRAYRAAYCIAVHILNPFFGGSYIKTVFHNLERNILFFYSWKNHFYLQIFVCVVWICTNSW</sequence>
<dbReference type="InParanoid" id="Q8TIE1"/>
<protein>
    <submittedName>
        <fullName evidence="1">Uncharacterized protein</fullName>
    </submittedName>
</protein>
<dbReference type="EnsemblBacteria" id="AAM07557">
    <property type="protein sequence ID" value="AAM07557"/>
    <property type="gene ID" value="MA_4212"/>
</dbReference>
<dbReference type="KEGG" id="mac:MA_4212"/>
<dbReference type="AlphaFoldDB" id="Q8TIE1"/>
<proteinExistence type="predicted"/>
<gene>
    <name evidence="1" type="ordered locus">MA_4212</name>
</gene>
<keyword evidence="2" id="KW-1185">Reference proteome</keyword>
<name>Q8TIE1_METAC</name>
<organism evidence="1 2">
    <name type="scientific">Methanosarcina acetivorans (strain ATCC 35395 / DSM 2834 / JCM 12185 / C2A)</name>
    <dbReference type="NCBI Taxonomy" id="188937"/>
    <lineage>
        <taxon>Archaea</taxon>
        <taxon>Methanobacteriati</taxon>
        <taxon>Methanobacteriota</taxon>
        <taxon>Stenosarchaea group</taxon>
        <taxon>Methanomicrobia</taxon>
        <taxon>Methanosarcinales</taxon>
        <taxon>Methanosarcinaceae</taxon>
        <taxon>Methanosarcina</taxon>
    </lineage>
</organism>
<evidence type="ECO:0000313" key="1">
    <source>
        <dbReference type="EMBL" id="AAM07557.1"/>
    </source>
</evidence>
<evidence type="ECO:0000313" key="2">
    <source>
        <dbReference type="Proteomes" id="UP000002487"/>
    </source>
</evidence>
<dbReference type="Proteomes" id="UP000002487">
    <property type="component" value="Chromosome"/>
</dbReference>
<reference evidence="1 2" key="1">
    <citation type="journal article" date="2002" name="Genome Res.">
        <title>The genome of Methanosarcina acetivorans reveals extensive metabolic and physiological diversity.</title>
        <authorList>
            <person name="Galagan J.E."/>
            <person name="Nusbaum C."/>
            <person name="Roy A."/>
            <person name="Endrizzi M.G."/>
            <person name="Macdonald P."/>
            <person name="FitzHugh W."/>
            <person name="Calvo S."/>
            <person name="Engels R."/>
            <person name="Smirnov S."/>
            <person name="Atnoor D."/>
            <person name="Brown A."/>
            <person name="Allen N."/>
            <person name="Naylor J."/>
            <person name="Stange-Thomann N."/>
            <person name="DeArellano K."/>
            <person name="Johnson R."/>
            <person name="Linton L."/>
            <person name="McEwan P."/>
            <person name="McKernan K."/>
            <person name="Talamas J."/>
            <person name="Tirrell A."/>
            <person name="Ye W."/>
            <person name="Zimmer A."/>
            <person name="Barber R.D."/>
            <person name="Cann I."/>
            <person name="Graham D.E."/>
            <person name="Grahame D.A."/>
            <person name="Guss A."/>
            <person name="Hedderich R."/>
            <person name="Ingram-Smith C."/>
            <person name="Kuettner C.H."/>
            <person name="Krzycki J.A."/>
            <person name="Leigh J.A."/>
            <person name="Li W."/>
            <person name="Liu J."/>
            <person name="Mukhopadhyay B."/>
            <person name="Reeve J.N."/>
            <person name="Smith K."/>
            <person name="Springer T.A."/>
            <person name="Umayam L.A."/>
            <person name="White O."/>
            <person name="White R.H."/>
            <person name="de Macario E.C."/>
            <person name="Ferry J.G."/>
            <person name="Jarrell K.F."/>
            <person name="Jing H."/>
            <person name="Macario A.J.L."/>
            <person name="Paulsen I."/>
            <person name="Pritchett M."/>
            <person name="Sowers K.R."/>
            <person name="Swanson R.V."/>
            <person name="Zinder S.H."/>
            <person name="Lander E."/>
            <person name="Metcalf W.W."/>
            <person name="Birren B."/>
        </authorList>
    </citation>
    <scope>NUCLEOTIDE SEQUENCE [LARGE SCALE GENOMIC DNA]</scope>
    <source>
        <strain evidence="2">ATCC 35395 / DSM 2834 / JCM 12185 / C2A</strain>
    </source>
</reference>
<dbReference type="HOGENOM" id="CLU_1922771_0_0_2"/>